<protein>
    <submittedName>
        <fullName evidence="1">Uncharacterized protein</fullName>
    </submittedName>
</protein>
<accession>A0A379ZJ41</accession>
<dbReference type="EMBL" id="UGYT01000001">
    <property type="protein sequence ID" value="SUI62929.1"/>
    <property type="molecule type" value="Genomic_DNA"/>
</dbReference>
<dbReference type="Proteomes" id="UP000254880">
    <property type="component" value="Unassembled WGS sequence"/>
</dbReference>
<evidence type="ECO:0000313" key="3">
    <source>
        <dbReference type="Proteomes" id="UP000254880"/>
    </source>
</evidence>
<evidence type="ECO:0000313" key="2">
    <source>
        <dbReference type="EMBL" id="SVH89761.1"/>
    </source>
</evidence>
<evidence type="ECO:0000313" key="1">
    <source>
        <dbReference type="EMBL" id="SUI62929.1"/>
    </source>
</evidence>
<organism evidence="1 3">
    <name type="scientific">Shigella flexneri</name>
    <dbReference type="NCBI Taxonomy" id="623"/>
    <lineage>
        <taxon>Bacteria</taxon>
        <taxon>Pseudomonadati</taxon>
        <taxon>Pseudomonadota</taxon>
        <taxon>Gammaproteobacteria</taxon>
        <taxon>Enterobacterales</taxon>
        <taxon>Enterobacteriaceae</taxon>
        <taxon>Shigella</taxon>
    </lineage>
</organism>
<dbReference type="AlphaFoldDB" id="A0A379ZJ41"/>
<reference evidence="3 4" key="1">
    <citation type="submission" date="2018-06" db="EMBL/GenBank/DDBJ databases">
        <authorList>
            <consortium name="Pathogen Informatics"/>
            <person name="Doyle S."/>
        </authorList>
    </citation>
    <scope>NUCLEOTIDE SEQUENCE [LARGE SCALE GENOMIC DNA]</scope>
    <source>
        <strain evidence="2 4">4028STDY6275000</strain>
        <strain evidence="1 3">NCTC9783</strain>
    </source>
</reference>
<dbReference type="Proteomes" id="UP000260191">
    <property type="component" value="Unassembled WGS sequence"/>
</dbReference>
<evidence type="ECO:0000313" key="4">
    <source>
        <dbReference type="Proteomes" id="UP000260191"/>
    </source>
</evidence>
<dbReference type="EMBL" id="UIPR01000065">
    <property type="protein sequence ID" value="SVH89761.1"/>
    <property type="molecule type" value="Genomic_DNA"/>
</dbReference>
<dbReference type="RefSeq" id="WP_001266944.1">
    <property type="nucleotide sequence ID" value="NZ_CABWAL010000047.1"/>
</dbReference>
<gene>
    <name evidence="1" type="ORF">NCTC9783_01199</name>
    <name evidence="2" type="ORF">SAMEA3710514_03507</name>
</gene>
<proteinExistence type="predicted"/>
<name>A0A379ZJ41_SHIFL</name>
<sequence>MRVVILLFIIFIPSVADAFSFDSSIINLKCPRRGTIEIILHRYEHTQESWGGENFETGSGYSHEGALFIFDFANQDKMIYNRAENSFAFWYESSRKLVNCNLITLKSTYPVNLPYVHG</sequence>